<dbReference type="Proteomes" id="UP001162060">
    <property type="component" value="Unassembled WGS sequence"/>
</dbReference>
<dbReference type="SUPFAM" id="SSF57959">
    <property type="entry name" value="Leucine zipper domain"/>
    <property type="match status" value="1"/>
</dbReference>
<evidence type="ECO:0000313" key="2">
    <source>
        <dbReference type="Proteomes" id="UP001162060"/>
    </source>
</evidence>
<evidence type="ECO:0008006" key="3">
    <source>
        <dbReference type="Google" id="ProtNLM"/>
    </source>
</evidence>
<name>A0AAV1UWU5_9STRA</name>
<protein>
    <recommendedName>
        <fullName evidence="3">BZIP domain-containing protein</fullName>
    </recommendedName>
</protein>
<organism evidence="1 2">
    <name type="scientific">Peronospora matthiolae</name>
    <dbReference type="NCBI Taxonomy" id="2874970"/>
    <lineage>
        <taxon>Eukaryota</taxon>
        <taxon>Sar</taxon>
        <taxon>Stramenopiles</taxon>
        <taxon>Oomycota</taxon>
        <taxon>Peronosporomycetes</taxon>
        <taxon>Peronosporales</taxon>
        <taxon>Peronosporaceae</taxon>
        <taxon>Peronospora</taxon>
    </lineage>
</organism>
<dbReference type="CDD" id="cd14686">
    <property type="entry name" value="bZIP"/>
    <property type="match status" value="1"/>
</dbReference>
<dbReference type="InterPro" id="IPR046347">
    <property type="entry name" value="bZIP_sf"/>
</dbReference>
<accession>A0AAV1UWU5</accession>
<proteinExistence type="predicted"/>
<sequence length="99" mass="11624">MNSMWLDQTNPHAVMDLLQTDSDTRSVLALRRQRNRESMQRSRQRQRDLLQWLRKVVTDLEQQYHALQLRAVASPMSKDACNKTTRYAKAVELLKRVGA</sequence>
<evidence type="ECO:0000313" key="1">
    <source>
        <dbReference type="EMBL" id="CAK7937619.1"/>
    </source>
</evidence>
<dbReference type="GO" id="GO:0003700">
    <property type="term" value="F:DNA-binding transcription factor activity"/>
    <property type="evidence" value="ECO:0007669"/>
    <property type="project" value="InterPro"/>
</dbReference>
<comment type="caution">
    <text evidence="1">The sequence shown here is derived from an EMBL/GenBank/DDBJ whole genome shotgun (WGS) entry which is preliminary data.</text>
</comment>
<dbReference type="AlphaFoldDB" id="A0AAV1UWU5"/>
<dbReference type="EMBL" id="CAKLBY020000227">
    <property type="protein sequence ID" value="CAK7937619.1"/>
    <property type="molecule type" value="Genomic_DNA"/>
</dbReference>
<reference evidence="1" key="1">
    <citation type="submission" date="2024-01" db="EMBL/GenBank/DDBJ databases">
        <authorList>
            <person name="Webb A."/>
        </authorList>
    </citation>
    <scope>NUCLEOTIDE SEQUENCE</scope>
    <source>
        <strain evidence="1">Pm1</strain>
    </source>
</reference>
<dbReference type="Gene3D" id="1.20.5.170">
    <property type="match status" value="1"/>
</dbReference>
<gene>
    <name evidence="1" type="ORF">PM001_LOCUS22769</name>
</gene>